<reference evidence="4" key="1">
    <citation type="submission" date="2018-12" db="EMBL/GenBank/DDBJ databases">
        <title>Dusodibacter welbiota gen. nov., sp. nov., isolated from human faeces and emended description of the Oscillibacter genus.</title>
        <authorList>
            <person name="Le Roy T."/>
            <person name="Van der Smissen P."/>
            <person name="Delzenne N."/>
            <person name="Muccioli G."/>
            <person name="Collet J.F."/>
            <person name="Cani P.D."/>
        </authorList>
    </citation>
    <scope>NUCLEOTIDE SEQUENCE [LARGE SCALE GENOMIC DNA]</scope>
    <source>
        <strain evidence="4">J115</strain>
    </source>
</reference>
<protein>
    <submittedName>
        <fullName evidence="3">MoxR family ATPase</fullName>
    </submittedName>
</protein>
<dbReference type="InterPro" id="IPR011703">
    <property type="entry name" value="ATPase_AAA-3"/>
</dbReference>
<feature type="domain" description="ATPase AAA-3" evidence="1">
    <location>
        <begin position="40"/>
        <end position="170"/>
    </location>
</feature>
<dbReference type="InterPro" id="IPR041628">
    <property type="entry name" value="ChlI/MoxR_AAA_lid"/>
</dbReference>
<dbReference type="GO" id="GO:0016887">
    <property type="term" value="F:ATP hydrolysis activity"/>
    <property type="evidence" value="ECO:0007669"/>
    <property type="project" value="InterPro"/>
</dbReference>
<dbReference type="PANTHER" id="PTHR42759:SF5">
    <property type="entry name" value="METHANOL DEHYDROGENASE REGULATOR"/>
    <property type="match status" value="1"/>
</dbReference>
<dbReference type="GeneID" id="89521512"/>
<evidence type="ECO:0000313" key="3">
    <source>
        <dbReference type="EMBL" id="QCI60022.1"/>
    </source>
</evidence>
<dbReference type="Pfam" id="PF17863">
    <property type="entry name" value="AAA_lid_2"/>
    <property type="match status" value="1"/>
</dbReference>
<dbReference type="RefSeq" id="WP_119310570.1">
    <property type="nucleotide sequence ID" value="NZ_CP034413.3"/>
</dbReference>
<dbReference type="AlphaFoldDB" id="A0A4D7B155"/>
<evidence type="ECO:0000259" key="1">
    <source>
        <dbReference type="Pfam" id="PF07726"/>
    </source>
</evidence>
<dbReference type="GO" id="GO:0005524">
    <property type="term" value="F:ATP binding"/>
    <property type="evidence" value="ECO:0007669"/>
    <property type="project" value="InterPro"/>
</dbReference>
<evidence type="ECO:0000259" key="2">
    <source>
        <dbReference type="Pfam" id="PF17863"/>
    </source>
</evidence>
<dbReference type="KEGG" id="obj:EIO64_13005"/>
<proteinExistence type="predicted"/>
<dbReference type="EMBL" id="CP034413">
    <property type="protein sequence ID" value="QCI60022.1"/>
    <property type="molecule type" value="Genomic_DNA"/>
</dbReference>
<name>A0A4D7B155_9FIRM</name>
<dbReference type="Pfam" id="PF07726">
    <property type="entry name" value="AAA_3"/>
    <property type="match status" value="1"/>
</dbReference>
<feature type="domain" description="ChlI/MoxR AAA lid" evidence="2">
    <location>
        <begin position="232"/>
        <end position="293"/>
    </location>
</feature>
<gene>
    <name evidence="3" type="ORF">EIO64_13005</name>
</gene>
<dbReference type="Proteomes" id="UP000298642">
    <property type="component" value="Chromosome"/>
</dbReference>
<dbReference type="SUPFAM" id="SSF52540">
    <property type="entry name" value="P-loop containing nucleoside triphosphate hydrolases"/>
    <property type="match status" value="1"/>
</dbReference>
<sequence>MDFTELRHLAEQIETECGKAIIGKGEQIRLVLTSLFAGGHVLIDDIPGVGKTTLVKALSAVLGCGMVRVQFTPDLLPSDIVGMNIYSQKTGEMVFTPGPIMTNILLADEINRAIPRTQSALLEAMEERQVSVDGVTYPLAPPFMVLATQNPVETETTFALPAAQLDRFLFKLSMGYPTPREEAAMLRTVGDGAAFADLRPLLSPEEVNRFTREIRQVRLSDPVVAYIVELVQATREQPELACGASPRVSRDLFRASKAYAALSGRDYVTPDDVKYLARYVLPHRVLLSHQAALSGLEAAGVVETVLAQVPCRETGEVLAHGQNA</sequence>
<dbReference type="PANTHER" id="PTHR42759">
    <property type="entry name" value="MOXR FAMILY PROTEIN"/>
    <property type="match status" value="1"/>
</dbReference>
<dbReference type="PIRSF" id="PIRSF002849">
    <property type="entry name" value="AAA_ATPase_chaperone_MoxR_prd"/>
    <property type="match status" value="1"/>
</dbReference>
<accession>A0A4D7B155</accession>
<organism evidence="3 4">
    <name type="scientific">Dysosmobacter welbionis</name>
    <dbReference type="NCBI Taxonomy" id="2093857"/>
    <lineage>
        <taxon>Bacteria</taxon>
        <taxon>Bacillati</taxon>
        <taxon>Bacillota</taxon>
        <taxon>Clostridia</taxon>
        <taxon>Eubacteriales</taxon>
        <taxon>Oscillospiraceae</taxon>
        <taxon>Dysosmobacter</taxon>
    </lineage>
</organism>
<evidence type="ECO:0000313" key="4">
    <source>
        <dbReference type="Proteomes" id="UP000298642"/>
    </source>
</evidence>
<dbReference type="InterPro" id="IPR027417">
    <property type="entry name" value="P-loop_NTPase"/>
</dbReference>
<dbReference type="Gene3D" id="3.40.50.300">
    <property type="entry name" value="P-loop containing nucleotide triphosphate hydrolases"/>
    <property type="match status" value="1"/>
</dbReference>
<keyword evidence="4" id="KW-1185">Reference proteome</keyword>
<dbReference type="Gene3D" id="1.10.8.80">
    <property type="entry name" value="Magnesium chelatase subunit I, C-Terminal domain"/>
    <property type="match status" value="1"/>
</dbReference>
<dbReference type="InterPro" id="IPR050764">
    <property type="entry name" value="CbbQ/NirQ/NorQ/GpvN"/>
</dbReference>